<keyword evidence="3" id="KW-1185">Reference proteome</keyword>
<dbReference type="OrthoDB" id="1999888at2"/>
<dbReference type="EMBL" id="NGKC01000004">
    <property type="protein sequence ID" value="RSU12876.1"/>
    <property type="molecule type" value="Genomic_DNA"/>
</dbReference>
<keyword evidence="1" id="KW-1133">Transmembrane helix</keyword>
<organism evidence="2 3">
    <name type="scientific">Vagococcus acidifermentans</name>
    <dbReference type="NCBI Taxonomy" id="564710"/>
    <lineage>
        <taxon>Bacteria</taxon>
        <taxon>Bacillati</taxon>
        <taxon>Bacillota</taxon>
        <taxon>Bacilli</taxon>
        <taxon>Lactobacillales</taxon>
        <taxon>Enterococcaceae</taxon>
        <taxon>Vagococcus</taxon>
    </lineage>
</organism>
<evidence type="ECO:0008006" key="4">
    <source>
        <dbReference type="Google" id="ProtNLM"/>
    </source>
</evidence>
<gene>
    <name evidence="2" type="ORF">CBF27_04880</name>
</gene>
<dbReference type="Proteomes" id="UP000286773">
    <property type="component" value="Unassembled WGS sequence"/>
</dbReference>
<feature type="transmembrane region" description="Helical" evidence="1">
    <location>
        <begin position="20"/>
        <end position="42"/>
    </location>
</feature>
<proteinExistence type="predicted"/>
<feature type="transmembrane region" description="Helical" evidence="1">
    <location>
        <begin position="98"/>
        <end position="127"/>
    </location>
</feature>
<protein>
    <recommendedName>
        <fullName evidence="4">ABC transporter permease</fullName>
    </recommendedName>
</protein>
<keyword evidence="1" id="KW-0472">Membrane</keyword>
<keyword evidence="1" id="KW-0812">Transmembrane</keyword>
<dbReference type="RefSeq" id="WP_126812976.1">
    <property type="nucleotide sequence ID" value="NZ_NGKC01000004.1"/>
</dbReference>
<feature type="transmembrane region" description="Helical" evidence="1">
    <location>
        <begin position="54"/>
        <end position="77"/>
    </location>
</feature>
<name>A0A430AXW4_9ENTE</name>
<evidence type="ECO:0000313" key="2">
    <source>
        <dbReference type="EMBL" id="RSU12876.1"/>
    </source>
</evidence>
<reference evidence="2 3" key="1">
    <citation type="submission" date="2017-05" db="EMBL/GenBank/DDBJ databases">
        <title>Vagococcus spp. assemblies.</title>
        <authorList>
            <person name="Gulvik C.A."/>
        </authorList>
    </citation>
    <scope>NUCLEOTIDE SEQUENCE [LARGE SCALE GENOMIC DNA]</scope>
    <source>
        <strain evidence="2 3">LMG 24798</strain>
    </source>
</reference>
<feature type="transmembrane region" description="Helical" evidence="1">
    <location>
        <begin position="167"/>
        <end position="186"/>
    </location>
</feature>
<comment type="caution">
    <text evidence="2">The sequence shown here is derived from an EMBL/GenBank/DDBJ whole genome shotgun (WGS) entry which is preliminary data.</text>
</comment>
<dbReference type="AlphaFoldDB" id="A0A430AXW4"/>
<sequence length="254" mass="27544">MKTAIVLNTVREKIRKKQILSTGLITAVLLFFFVSGNSTITIGNQQVTELSMLLPIYLTVGSLVCGLAAILLSAGSIPAEYERKSSYLVWVRDIPQSVYHVSVAAGNSLAAAATAVFFYLSCLIFLLVKQADVNLFLRLPAAFLLTLGLVVALSFLTTGFSVKLPPAAAGVLVSSLFILGMLKHVLTLLSSSLTGALSVVLKRVVRFVPDFYGISSQSANYLIDSRIDWHSVFLLLLTAYAGLVLLWMLRRKEA</sequence>
<accession>A0A430AXW4</accession>
<feature type="transmembrane region" description="Helical" evidence="1">
    <location>
        <begin position="139"/>
        <end position="160"/>
    </location>
</feature>
<feature type="transmembrane region" description="Helical" evidence="1">
    <location>
        <begin position="229"/>
        <end position="249"/>
    </location>
</feature>
<evidence type="ECO:0000313" key="3">
    <source>
        <dbReference type="Proteomes" id="UP000286773"/>
    </source>
</evidence>
<evidence type="ECO:0000256" key="1">
    <source>
        <dbReference type="SAM" id="Phobius"/>
    </source>
</evidence>